<feature type="non-terminal residue" evidence="1">
    <location>
        <position position="1"/>
    </location>
</feature>
<gene>
    <name evidence="1" type="ORF">POSPLADRAFT_1158996</name>
</gene>
<keyword evidence="2" id="KW-1185">Reference proteome</keyword>
<name>A0A1X6MKE9_9APHY</name>
<dbReference type="Proteomes" id="UP000194127">
    <property type="component" value="Unassembled WGS sequence"/>
</dbReference>
<protein>
    <submittedName>
        <fullName evidence="1">Uncharacterized protein</fullName>
    </submittedName>
</protein>
<dbReference type="STRING" id="670580.A0A1X6MKE9"/>
<dbReference type="EMBL" id="KZ110611">
    <property type="protein sequence ID" value="OSX56850.1"/>
    <property type="molecule type" value="Genomic_DNA"/>
</dbReference>
<dbReference type="GeneID" id="36332336"/>
<dbReference type="RefSeq" id="XP_024333644.1">
    <property type="nucleotide sequence ID" value="XM_024487387.1"/>
</dbReference>
<sequence length="58" mass="6276">FAERSRTFNCKLVCFSRTLVSPLDSHDVSTVSRVCTERGLSPSIKAAGYVTAGRLPGM</sequence>
<proteinExistence type="predicted"/>
<reference evidence="1 2" key="1">
    <citation type="submission" date="2017-04" db="EMBL/GenBank/DDBJ databases">
        <title>Genome Sequence of the Model Brown-Rot Fungus Postia placenta SB12.</title>
        <authorList>
            <consortium name="DOE Joint Genome Institute"/>
            <person name="Gaskell J."/>
            <person name="Kersten P."/>
            <person name="Larrondo L.F."/>
            <person name="Canessa P."/>
            <person name="Martinez D."/>
            <person name="Hibbett D."/>
            <person name="Schmoll M."/>
            <person name="Kubicek C.P."/>
            <person name="Martinez A.T."/>
            <person name="Yadav J."/>
            <person name="Master E."/>
            <person name="Magnuson J.K."/>
            <person name="James T."/>
            <person name="Yaver D."/>
            <person name="Berka R."/>
            <person name="Labutti K."/>
            <person name="Lipzen A."/>
            <person name="Aerts A."/>
            <person name="Barry K."/>
            <person name="Henrissat B."/>
            <person name="Blanchette R."/>
            <person name="Grigoriev I."/>
            <person name="Cullen D."/>
        </authorList>
    </citation>
    <scope>NUCLEOTIDE SEQUENCE [LARGE SCALE GENOMIC DNA]</scope>
    <source>
        <strain evidence="1 2">MAD-698-R-SB12</strain>
    </source>
</reference>
<accession>A0A1X6MKE9</accession>
<organism evidence="1 2">
    <name type="scientific">Postia placenta MAD-698-R-SB12</name>
    <dbReference type="NCBI Taxonomy" id="670580"/>
    <lineage>
        <taxon>Eukaryota</taxon>
        <taxon>Fungi</taxon>
        <taxon>Dikarya</taxon>
        <taxon>Basidiomycota</taxon>
        <taxon>Agaricomycotina</taxon>
        <taxon>Agaricomycetes</taxon>
        <taxon>Polyporales</taxon>
        <taxon>Adustoporiaceae</taxon>
        <taxon>Rhodonia</taxon>
    </lineage>
</organism>
<dbReference type="AlphaFoldDB" id="A0A1X6MKE9"/>
<evidence type="ECO:0000313" key="2">
    <source>
        <dbReference type="Proteomes" id="UP000194127"/>
    </source>
</evidence>
<dbReference type="OrthoDB" id="9996127at2759"/>
<evidence type="ECO:0000313" key="1">
    <source>
        <dbReference type="EMBL" id="OSX56850.1"/>
    </source>
</evidence>